<feature type="compositionally biased region" description="Basic and acidic residues" evidence="1">
    <location>
        <begin position="162"/>
        <end position="206"/>
    </location>
</feature>
<evidence type="ECO:0000256" key="1">
    <source>
        <dbReference type="SAM" id="MobiDB-lite"/>
    </source>
</evidence>
<feature type="region of interest" description="Disordered" evidence="1">
    <location>
        <begin position="110"/>
        <end position="227"/>
    </location>
</feature>
<dbReference type="RefSeq" id="XP_013771981.1">
    <property type="nucleotide sequence ID" value="XM_013916527.2"/>
</dbReference>
<dbReference type="GeneID" id="106457141"/>
<organism evidence="2 3">
    <name type="scientific">Limulus polyphemus</name>
    <name type="common">Atlantic horseshoe crab</name>
    <dbReference type="NCBI Taxonomy" id="6850"/>
    <lineage>
        <taxon>Eukaryota</taxon>
        <taxon>Metazoa</taxon>
        <taxon>Ecdysozoa</taxon>
        <taxon>Arthropoda</taxon>
        <taxon>Chelicerata</taxon>
        <taxon>Merostomata</taxon>
        <taxon>Xiphosura</taxon>
        <taxon>Limulidae</taxon>
        <taxon>Limulus</taxon>
    </lineage>
</organism>
<keyword evidence="2" id="KW-1185">Reference proteome</keyword>
<evidence type="ECO:0000313" key="3">
    <source>
        <dbReference type="RefSeq" id="XP_013771981.1"/>
    </source>
</evidence>
<sequence length="227" mass="25443">MSETKVESQHESSLIISQKNNENPLNDVNKSDHLGGGENMAGSNAVNEPLIKKVKLTKDTAVMETPKIDNEHFDMKNFDKERSSTQTLQDNGKAVVKGISTVTKTAKEGEALLKEIGHADEGEESQRRRTRSQTRGDPVPPPLQKKTPRQETPRRGRRGRPRKEESQLPIKNLDHHEEGSSIKECDEKKEVAPKEVNDMKKEEAREINLTAQKETSITESESLASQN</sequence>
<name>A0ABM1B000_LIMPO</name>
<feature type="region of interest" description="Disordered" evidence="1">
    <location>
        <begin position="1"/>
        <end position="48"/>
    </location>
</feature>
<gene>
    <name evidence="3" type="primary">LOC106457141</name>
</gene>
<dbReference type="Proteomes" id="UP000694941">
    <property type="component" value="Unplaced"/>
</dbReference>
<proteinExistence type="predicted"/>
<feature type="compositionally biased region" description="Basic and acidic residues" evidence="1">
    <location>
        <begin position="1"/>
        <end position="10"/>
    </location>
</feature>
<feature type="region of interest" description="Disordered" evidence="1">
    <location>
        <begin position="66"/>
        <end position="94"/>
    </location>
</feature>
<reference evidence="3" key="1">
    <citation type="submission" date="2025-08" db="UniProtKB">
        <authorList>
            <consortium name="RefSeq"/>
        </authorList>
    </citation>
    <scope>IDENTIFICATION</scope>
    <source>
        <tissue evidence="3">Muscle</tissue>
    </source>
</reference>
<feature type="compositionally biased region" description="Polar residues" evidence="1">
    <location>
        <begin position="11"/>
        <end position="28"/>
    </location>
</feature>
<feature type="compositionally biased region" description="Basic and acidic residues" evidence="1">
    <location>
        <begin position="66"/>
        <end position="83"/>
    </location>
</feature>
<feature type="compositionally biased region" description="Polar residues" evidence="1">
    <location>
        <begin position="209"/>
        <end position="227"/>
    </location>
</feature>
<accession>A0ABM1B000</accession>
<evidence type="ECO:0000313" key="2">
    <source>
        <dbReference type="Proteomes" id="UP000694941"/>
    </source>
</evidence>
<protein>
    <submittedName>
        <fullName evidence="3">Uncharacterized protein LOC106457141</fullName>
    </submittedName>
</protein>
<feature type="compositionally biased region" description="Basic and acidic residues" evidence="1">
    <location>
        <begin position="110"/>
        <end position="127"/>
    </location>
</feature>